<dbReference type="Proteomes" id="UP000254866">
    <property type="component" value="Unassembled WGS sequence"/>
</dbReference>
<evidence type="ECO:0000256" key="1">
    <source>
        <dbReference type="ARBA" id="ARBA00004141"/>
    </source>
</evidence>
<evidence type="ECO:0000256" key="6">
    <source>
        <dbReference type="SAM" id="Phobius"/>
    </source>
</evidence>
<dbReference type="CDD" id="cd17502">
    <property type="entry name" value="MFS_Azr1_MDR_like"/>
    <property type="match status" value="1"/>
</dbReference>
<dbReference type="Gene3D" id="1.20.1720.10">
    <property type="entry name" value="Multidrug resistance protein D"/>
    <property type="match status" value="1"/>
</dbReference>
<organism evidence="8 9">
    <name type="scientific">Venustampulla echinocandica</name>
    <dbReference type="NCBI Taxonomy" id="2656787"/>
    <lineage>
        <taxon>Eukaryota</taxon>
        <taxon>Fungi</taxon>
        <taxon>Dikarya</taxon>
        <taxon>Ascomycota</taxon>
        <taxon>Pezizomycotina</taxon>
        <taxon>Leotiomycetes</taxon>
        <taxon>Helotiales</taxon>
        <taxon>Pleuroascaceae</taxon>
        <taxon>Venustampulla</taxon>
    </lineage>
</organism>
<accession>A0A370TKY6</accession>
<keyword evidence="2 6" id="KW-0812">Transmembrane</keyword>
<dbReference type="AlphaFoldDB" id="A0A370TKY6"/>
<dbReference type="GeneID" id="43599653"/>
<dbReference type="SUPFAM" id="SSF103473">
    <property type="entry name" value="MFS general substrate transporter"/>
    <property type="match status" value="1"/>
</dbReference>
<keyword evidence="4 6" id="KW-0472">Membrane</keyword>
<dbReference type="PROSITE" id="PS50850">
    <property type="entry name" value="MFS"/>
    <property type="match status" value="1"/>
</dbReference>
<feature type="transmembrane region" description="Helical" evidence="6">
    <location>
        <begin position="396"/>
        <end position="413"/>
    </location>
</feature>
<feature type="transmembrane region" description="Helical" evidence="6">
    <location>
        <begin position="91"/>
        <end position="110"/>
    </location>
</feature>
<feature type="transmembrane region" description="Helical" evidence="6">
    <location>
        <begin position="187"/>
        <end position="207"/>
    </location>
</feature>
<comment type="subcellular location">
    <subcellularLocation>
        <location evidence="1">Membrane</location>
        <topology evidence="1">Multi-pass membrane protein</topology>
    </subcellularLocation>
</comment>
<keyword evidence="3 6" id="KW-1133">Transmembrane helix</keyword>
<dbReference type="PANTHER" id="PTHR23501:SF198">
    <property type="entry name" value="AZOLE RESISTANCE PROTEIN 1-RELATED"/>
    <property type="match status" value="1"/>
</dbReference>
<dbReference type="InterPro" id="IPR020846">
    <property type="entry name" value="MFS_dom"/>
</dbReference>
<dbReference type="PRINTS" id="PR01036">
    <property type="entry name" value="TCRTETB"/>
</dbReference>
<comment type="caution">
    <text evidence="8">The sequence shown here is derived from an EMBL/GenBank/DDBJ whole genome shotgun (WGS) entry which is preliminary data.</text>
</comment>
<feature type="region of interest" description="Disordered" evidence="5">
    <location>
        <begin position="1"/>
        <end position="82"/>
    </location>
</feature>
<dbReference type="PANTHER" id="PTHR23501">
    <property type="entry name" value="MAJOR FACILITATOR SUPERFAMILY"/>
    <property type="match status" value="1"/>
</dbReference>
<feature type="transmembrane region" description="Helical" evidence="6">
    <location>
        <begin position="250"/>
        <end position="270"/>
    </location>
</feature>
<dbReference type="GO" id="GO:0005886">
    <property type="term" value="C:plasma membrane"/>
    <property type="evidence" value="ECO:0007669"/>
    <property type="project" value="TreeGrafter"/>
</dbReference>
<dbReference type="InterPro" id="IPR036259">
    <property type="entry name" value="MFS_trans_sf"/>
</dbReference>
<proteinExistence type="predicted"/>
<dbReference type="Gene3D" id="1.20.1250.20">
    <property type="entry name" value="MFS general substrate transporter like domains"/>
    <property type="match status" value="1"/>
</dbReference>
<feature type="region of interest" description="Disordered" evidence="5">
    <location>
        <begin position="589"/>
        <end position="632"/>
    </location>
</feature>
<dbReference type="FunFam" id="1.20.1720.10:FF:000012">
    <property type="entry name" value="MFS toxin efflux pump (AflT)"/>
    <property type="match status" value="1"/>
</dbReference>
<feature type="transmembrane region" description="Helical" evidence="6">
    <location>
        <begin position="219"/>
        <end position="238"/>
    </location>
</feature>
<feature type="transmembrane region" description="Helical" evidence="6">
    <location>
        <begin position="490"/>
        <end position="510"/>
    </location>
</feature>
<name>A0A370TKY6_9HELO</name>
<dbReference type="FunFam" id="1.20.1250.20:FF:000196">
    <property type="entry name" value="MFS toxin efflux pump (AflT)"/>
    <property type="match status" value="1"/>
</dbReference>
<gene>
    <name evidence="8" type="ORF">BP5553_06804</name>
</gene>
<evidence type="ECO:0000256" key="3">
    <source>
        <dbReference type="ARBA" id="ARBA00022989"/>
    </source>
</evidence>
<dbReference type="EMBL" id="NPIC01000005">
    <property type="protein sequence ID" value="RDL36192.1"/>
    <property type="molecule type" value="Genomic_DNA"/>
</dbReference>
<feature type="transmembrane region" description="Helical" evidence="6">
    <location>
        <begin position="362"/>
        <end position="384"/>
    </location>
</feature>
<feature type="transmembrane region" description="Helical" evidence="6">
    <location>
        <begin position="291"/>
        <end position="308"/>
    </location>
</feature>
<feature type="transmembrane region" description="Helical" evidence="6">
    <location>
        <begin position="557"/>
        <end position="578"/>
    </location>
</feature>
<evidence type="ECO:0000259" key="7">
    <source>
        <dbReference type="PROSITE" id="PS50850"/>
    </source>
</evidence>
<feature type="transmembrane region" description="Helical" evidence="6">
    <location>
        <begin position="320"/>
        <end position="341"/>
    </location>
</feature>
<feature type="transmembrane region" description="Helical" evidence="6">
    <location>
        <begin position="454"/>
        <end position="478"/>
    </location>
</feature>
<evidence type="ECO:0000256" key="5">
    <source>
        <dbReference type="SAM" id="MobiDB-lite"/>
    </source>
</evidence>
<protein>
    <submittedName>
        <fullName evidence="8">Putative HC-toxin efflux carrier TOXA</fullName>
    </submittedName>
</protein>
<evidence type="ECO:0000256" key="2">
    <source>
        <dbReference type="ARBA" id="ARBA00022692"/>
    </source>
</evidence>
<dbReference type="RefSeq" id="XP_031868848.1">
    <property type="nucleotide sequence ID" value="XM_032015427.1"/>
</dbReference>
<evidence type="ECO:0000313" key="8">
    <source>
        <dbReference type="EMBL" id="RDL36192.1"/>
    </source>
</evidence>
<keyword evidence="9" id="KW-1185">Reference proteome</keyword>
<dbReference type="InterPro" id="IPR011701">
    <property type="entry name" value="MFS"/>
</dbReference>
<feature type="transmembrane region" description="Helical" evidence="6">
    <location>
        <begin position="161"/>
        <end position="181"/>
    </location>
</feature>
<feature type="compositionally biased region" description="Polar residues" evidence="5">
    <location>
        <begin position="29"/>
        <end position="38"/>
    </location>
</feature>
<dbReference type="GO" id="GO:0022857">
    <property type="term" value="F:transmembrane transporter activity"/>
    <property type="evidence" value="ECO:0007669"/>
    <property type="project" value="InterPro"/>
</dbReference>
<evidence type="ECO:0000313" key="9">
    <source>
        <dbReference type="Proteomes" id="UP000254866"/>
    </source>
</evidence>
<dbReference type="Pfam" id="PF07690">
    <property type="entry name" value="MFS_1"/>
    <property type="match status" value="1"/>
</dbReference>
<feature type="domain" description="Major facilitator superfamily (MFS) profile" evidence="7">
    <location>
        <begin position="97"/>
        <end position="584"/>
    </location>
</feature>
<feature type="transmembrane region" description="Helical" evidence="6">
    <location>
        <begin position="420"/>
        <end position="442"/>
    </location>
</feature>
<reference evidence="8 9" key="1">
    <citation type="journal article" date="2018" name="IMA Fungus">
        <title>IMA Genome-F 9: Draft genome sequence of Annulohypoxylon stygium, Aspergillus mulundensis, Berkeleyomyces basicola (syn. Thielaviopsis basicola), Ceratocystis smalleyi, two Cercospora beticola strains, Coleophoma cylindrospora, Fusarium fracticaudum, Phialophora cf. hyalina, and Morchella septimelata.</title>
        <authorList>
            <person name="Wingfield B.D."/>
            <person name="Bills G.F."/>
            <person name="Dong Y."/>
            <person name="Huang W."/>
            <person name="Nel W.J."/>
            <person name="Swalarsk-Parry B.S."/>
            <person name="Vaghefi N."/>
            <person name="Wilken P.M."/>
            <person name="An Z."/>
            <person name="de Beer Z.W."/>
            <person name="De Vos L."/>
            <person name="Chen L."/>
            <person name="Duong T.A."/>
            <person name="Gao Y."/>
            <person name="Hammerbacher A."/>
            <person name="Kikkert J.R."/>
            <person name="Li Y."/>
            <person name="Li H."/>
            <person name="Li K."/>
            <person name="Li Q."/>
            <person name="Liu X."/>
            <person name="Ma X."/>
            <person name="Naidoo K."/>
            <person name="Pethybridge S.J."/>
            <person name="Sun J."/>
            <person name="Steenkamp E.T."/>
            <person name="van der Nest M.A."/>
            <person name="van Wyk S."/>
            <person name="Wingfield M.J."/>
            <person name="Xiong C."/>
            <person name="Yue Q."/>
            <person name="Zhang X."/>
        </authorList>
    </citation>
    <scope>NUCLEOTIDE SEQUENCE [LARGE SCALE GENOMIC DNA]</scope>
    <source>
        <strain evidence="8 9">BP 5553</strain>
    </source>
</reference>
<evidence type="ECO:0000256" key="4">
    <source>
        <dbReference type="ARBA" id="ARBA00023136"/>
    </source>
</evidence>
<sequence>MAATEPLPAAVVRDTVRVPHPPTRAAEGTENSTLSDSPLVSAGIPRLDQDAPPSHPAVRSSNDATMLDTEGEVPKVEGQEETENVTKYPGGLSLALLTLGLCLAMFVVALDNTVIATAIPRITTDFDSLNDVGWYGSAYLLTNCALQPTFGKIYTLFDVKWTYISALLIFELGSILCAAASTSTMFIVGRAVAGIGAAALFSGAMNIIGFSVPLRHRAIYIGALSSMFGIASIVGPIIGGAFTDRVSWRWCFWINLPFGGVTILAVFLVFKNPDHKKNDKSIKQKFLELDILGAISLISAVICLLLALKWGGVTYPWSDSKVWGCLLGFFLLLAVFIAIQFKLGDKGTIPPRILKQRTVWSCCWFTFILGLGLYVLIFYLPFYFQAVKGVSAENSGIRMIPLLVSITLASIVSGGMTTTFGYYVPFLWFSAIFFTIGSSLLYTLEVSSYAGKWIGYQLLAGIGCGLSLQVPFVATQVVLSVEDQAIGNSLVVFFTSLGGALAVSIAQNIFSNSLVSELTKRIPVDQIPAIVAAGAAKVAEATPPRFLPDVLYSYNYAVTRAFIVAIAAGGIGLLLSLFPEWKSVKTAKSTDTTAEAETIEKTTTDETTTNEATTDETTVETKSGVGAEVKSK</sequence>
<dbReference type="OrthoDB" id="10021397at2759"/>